<dbReference type="FunCoup" id="I1JBD7">
    <property type="interactions" value="87"/>
</dbReference>
<reference evidence="12 13" key="1">
    <citation type="journal article" date="2010" name="Nature">
        <title>Genome sequence of the palaeopolyploid soybean.</title>
        <authorList>
            <person name="Schmutz J."/>
            <person name="Cannon S.B."/>
            <person name="Schlueter J."/>
            <person name="Ma J."/>
            <person name="Mitros T."/>
            <person name="Nelson W."/>
            <person name="Hyten D.L."/>
            <person name="Song Q."/>
            <person name="Thelen J.J."/>
            <person name="Cheng J."/>
            <person name="Xu D."/>
            <person name="Hellsten U."/>
            <person name="May G.D."/>
            <person name="Yu Y."/>
            <person name="Sakurai T."/>
            <person name="Umezawa T."/>
            <person name="Bhattacharyya M.K."/>
            <person name="Sandhu D."/>
            <person name="Valliyodan B."/>
            <person name="Lindquist E."/>
            <person name="Peto M."/>
            <person name="Grant D."/>
            <person name="Shu S."/>
            <person name="Goodstein D."/>
            <person name="Barry K."/>
            <person name="Futrell-Griggs M."/>
            <person name="Abernathy B."/>
            <person name="Du J."/>
            <person name="Tian Z."/>
            <person name="Zhu L."/>
            <person name="Gill N."/>
            <person name="Joshi T."/>
            <person name="Libault M."/>
            <person name="Sethuraman A."/>
            <person name="Zhang X.-C."/>
            <person name="Shinozaki K."/>
            <person name="Nguyen H.T."/>
            <person name="Wing R.A."/>
            <person name="Cregan P."/>
            <person name="Specht J."/>
            <person name="Grimwood J."/>
            <person name="Rokhsar D."/>
            <person name="Stacey G."/>
            <person name="Shoemaker R.C."/>
            <person name="Jackson S.A."/>
        </authorList>
    </citation>
    <scope>NUCLEOTIDE SEQUENCE [LARGE SCALE GENOMIC DNA]</scope>
    <source>
        <strain evidence="13">cv. Williams 82</strain>
        <tissue evidence="12">Callus</tissue>
    </source>
</reference>
<comment type="similarity">
    <text evidence="8">Belongs to the iron/ascorbate-dependent oxidoreductase family. GA2OX subfamily.</text>
</comment>
<dbReference type="PROSITE" id="PS51471">
    <property type="entry name" value="FE2OG_OXY"/>
    <property type="match status" value="1"/>
</dbReference>
<name>I1JBD7_SOYBN</name>
<evidence type="ECO:0000256" key="10">
    <source>
        <dbReference type="RuleBase" id="RU003682"/>
    </source>
</evidence>
<dbReference type="GO" id="GO:0045487">
    <property type="term" value="P:gibberellin catabolic process"/>
    <property type="evidence" value="ECO:0000318"/>
    <property type="project" value="GO_Central"/>
</dbReference>
<reference evidence="13" key="2">
    <citation type="submission" date="2018-02" db="UniProtKB">
        <authorList>
            <consortium name="EnsemblPlants"/>
        </authorList>
    </citation>
    <scope>IDENTIFICATION</scope>
    <source>
        <strain evidence="13">Williams 82</strain>
    </source>
</reference>
<gene>
    <name evidence="13" type="primary">GA2OX1</name>
    <name evidence="12" type="ORF">GLYMA_02G010100</name>
</gene>
<keyword evidence="14" id="KW-1185">Reference proteome</keyword>
<dbReference type="Gramene" id="KRH69181">
    <property type="protein sequence ID" value="KRH69181"/>
    <property type="gene ID" value="GLYMA_02G010100"/>
</dbReference>
<dbReference type="InterPro" id="IPR050231">
    <property type="entry name" value="Iron_ascorbate_oxido_reductase"/>
</dbReference>
<dbReference type="HOGENOM" id="CLU_010119_16_3_1"/>
<feature type="domain" description="Fe2OG dioxygenase" evidence="11">
    <location>
        <begin position="170"/>
        <end position="295"/>
    </location>
</feature>
<keyword evidence="5 10" id="KW-0408">Iron</keyword>
<dbReference type="Pfam" id="PF03171">
    <property type="entry name" value="2OG-FeII_Oxy"/>
    <property type="match status" value="1"/>
</dbReference>
<evidence type="ECO:0000256" key="7">
    <source>
        <dbReference type="ARBA" id="ARBA00052204"/>
    </source>
</evidence>
<proteinExistence type="inferred from homology"/>
<dbReference type="OMA" id="LNEWISP"/>
<evidence type="ECO:0000259" key="11">
    <source>
        <dbReference type="PROSITE" id="PS51471"/>
    </source>
</evidence>
<comment type="catalytic activity">
    <reaction evidence="7">
        <text>gibberellin A1 + 2-oxoglutarate + O2 = gibberellin A8 + succinate + CO2</text>
        <dbReference type="Rhea" id="RHEA:15005"/>
        <dbReference type="ChEBI" id="CHEBI:15379"/>
        <dbReference type="ChEBI" id="CHEBI:16526"/>
        <dbReference type="ChEBI" id="CHEBI:16810"/>
        <dbReference type="ChEBI" id="CHEBI:30031"/>
        <dbReference type="ChEBI" id="CHEBI:58524"/>
        <dbReference type="ChEBI" id="CHEBI:58594"/>
        <dbReference type="EC" id="1.14.11.13"/>
    </reaction>
</comment>
<dbReference type="InterPro" id="IPR026992">
    <property type="entry name" value="DIOX_N"/>
</dbReference>
<organism evidence="12">
    <name type="scientific">Glycine max</name>
    <name type="common">Soybean</name>
    <name type="synonym">Glycine hispida</name>
    <dbReference type="NCBI Taxonomy" id="3847"/>
    <lineage>
        <taxon>Eukaryota</taxon>
        <taxon>Viridiplantae</taxon>
        <taxon>Streptophyta</taxon>
        <taxon>Embryophyta</taxon>
        <taxon>Tracheophyta</taxon>
        <taxon>Spermatophyta</taxon>
        <taxon>Magnoliopsida</taxon>
        <taxon>eudicotyledons</taxon>
        <taxon>Gunneridae</taxon>
        <taxon>Pentapetalae</taxon>
        <taxon>rosids</taxon>
        <taxon>fabids</taxon>
        <taxon>Fabales</taxon>
        <taxon>Fabaceae</taxon>
        <taxon>Papilionoideae</taxon>
        <taxon>50 kb inversion clade</taxon>
        <taxon>NPAAA clade</taxon>
        <taxon>indigoferoid/millettioid clade</taxon>
        <taxon>Phaseoleae</taxon>
        <taxon>Glycine</taxon>
        <taxon>Glycine subgen. Soja</taxon>
    </lineage>
</organism>
<evidence type="ECO:0000256" key="3">
    <source>
        <dbReference type="ARBA" id="ARBA00022964"/>
    </source>
</evidence>
<dbReference type="STRING" id="3847.I1JBD7"/>
<comment type="pathway">
    <text evidence="6">Plant hormone biosynthesis; gibberellin biosynthesis.</text>
</comment>
<dbReference type="EMBL" id="CM000835">
    <property type="protein sequence ID" value="KRH69181.1"/>
    <property type="molecule type" value="Genomic_DNA"/>
</dbReference>
<dbReference type="GO" id="GO:0009416">
    <property type="term" value="P:response to light stimulus"/>
    <property type="evidence" value="ECO:0000318"/>
    <property type="project" value="GO_Central"/>
</dbReference>
<keyword evidence="4 10" id="KW-0560">Oxidoreductase</keyword>
<dbReference type="SUPFAM" id="SSF51197">
    <property type="entry name" value="Clavaminate synthase-like"/>
    <property type="match status" value="1"/>
</dbReference>
<reference evidence="12" key="3">
    <citation type="submission" date="2018-07" db="EMBL/GenBank/DDBJ databases">
        <title>WGS assembly of Glycine max.</title>
        <authorList>
            <person name="Schmutz J."/>
            <person name="Cannon S."/>
            <person name="Schlueter J."/>
            <person name="Ma J."/>
            <person name="Mitros T."/>
            <person name="Nelson W."/>
            <person name="Hyten D."/>
            <person name="Song Q."/>
            <person name="Thelen J."/>
            <person name="Cheng J."/>
            <person name="Xu D."/>
            <person name="Hellsten U."/>
            <person name="May G."/>
            <person name="Yu Y."/>
            <person name="Sakurai T."/>
            <person name="Umezawa T."/>
            <person name="Bhattacharyya M."/>
            <person name="Sandhu D."/>
            <person name="Valliyodan B."/>
            <person name="Lindquist E."/>
            <person name="Peto M."/>
            <person name="Grant D."/>
            <person name="Shu S."/>
            <person name="Goodstein D."/>
            <person name="Barry K."/>
            <person name="Futrell-Griggs M."/>
            <person name="Abernathy B."/>
            <person name="Du J."/>
            <person name="Tian Z."/>
            <person name="Zhu L."/>
            <person name="Gill N."/>
            <person name="Joshi T."/>
            <person name="Libault M."/>
            <person name="Sethuraman A."/>
            <person name="Zhang X."/>
            <person name="Shinozaki K."/>
            <person name="Nguyen H."/>
            <person name="Wing R."/>
            <person name="Cregan P."/>
            <person name="Specht J."/>
            <person name="Grimwood J."/>
            <person name="Rokhsar D."/>
            <person name="Stacey G."/>
            <person name="Shoemaker R."/>
            <person name="Jackson S."/>
        </authorList>
    </citation>
    <scope>NUCLEOTIDE SEQUENCE</scope>
    <source>
        <tissue evidence="12">Callus</tissue>
    </source>
</reference>
<dbReference type="OrthoDB" id="288590at2759"/>
<dbReference type="SMR" id="I1JBD7"/>
<dbReference type="Gene3D" id="2.60.120.330">
    <property type="entry name" value="B-lactam Antibiotic, Isopenicillin N Synthase, Chain"/>
    <property type="match status" value="1"/>
</dbReference>
<evidence type="ECO:0000256" key="9">
    <source>
        <dbReference type="ARBA" id="ARBA00066708"/>
    </source>
</evidence>
<dbReference type="InterPro" id="IPR044861">
    <property type="entry name" value="IPNS-like_FE2OG_OXY"/>
</dbReference>
<evidence type="ECO:0000256" key="4">
    <source>
        <dbReference type="ARBA" id="ARBA00023002"/>
    </source>
</evidence>
<sequence>MVAPCPTSMMVRTKKTKAMGVPTIDLSLERSKLAELVVKACEEYGFFKVVNHSVPKEVIARLEEEGKEFFSKTSSEKRQAGPANPFGYGCRNIGPNGDMGHLEYLLLHTNPLSISERSKTIAKDPTKFSCVVNDYIEAAKELTCELLDLVAEGLWVQDKFSLSKLIRDVHSDSLLRINQYPPVSLKGTKNWDTSKVEARQIQSQNNNNNNNNNIGFGEHSDPQILTIMRSNNVDGLQISTHDGLWIPVPPDPNEFFVMVGDALQVLTNGRFASVRHRVLTNTTKARMSMMYFAAPPLNRWITPLPMMVTPHNPSLYKPFTWAQYKQAAYSLRLGDARLDLFKIQRQQDTHLAPASP</sequence>
<dbReference type="Proteomes" id="UP000008827">
    <property type="component" value="Chromosome 2"/>
</dbReference>
<dbReference type="Pfam" id="PF14226">
    <property type="entry name" value="DIOX_N"/>
    <property type="match status" value="1"/>
</dbReference>
<protein>
    <recommendedName>
        <fullName evidence="9">gibberellin 2beta-dioxygenase</fullName>
        <ecNumber evidence="9">1.14.11.13</ecNumber>
    </recommendedName>
</protein>
<keyword evidence="2 10" id="KW-0479">Metal-binding</keyword>
<evidence type="ECO:0000256" key="2">
    <source>
        <dbReference type="ARBA" id="ARBA00022723"/>
    </source>
</evidence>
<comment type="pathway">
    <text evidence="1">Hormone biosynthesis.</text>
</comment>
<evidence type="ECO:0000256" key="6">
    <source>
        <dbReference type="ARBA" id="ARBA00037909"/>
    </source>
</evidence>
<evidence type="ECO:0000256" key="1">
    <source>
        <dbReference type="ARBA" id="ARBA00004972"/>
    </source>
</evidence>
<dbReference type="PANTHER" id="PTHR47990">
    <property type="entry name" value="2-OXOGLUTARATE (2OG) AND FE(II)-DEPENDENT OXYGENASE SUPERFAMILY PROTEIN-RELATED"/>
    <property type="match status" value="1"/>
</dbReference>
<dbReference type="GO" id="GO:0046872">
    <property type="term" value="F:metal ion binding"/>
    <property type="evidence" value="ECO:0007669"/>
    <property type="project" value="UniProtKB-KW"/>
</dbReference>
<dbReference type="AlphaFoldDB" id="I1JBD7"/>
<dbReference type="FunFam" id="2.60.120.330:FF:000025">
    <property type="entry name" value="Gibberellin 2-beta-dioxygenase 2"/>
    <property type="match status" value="1"/>
</dbReference>
<dbReference type="RefSeq" id="XP_003518697.1">
    <property type="nucleotide sequence ID" value="XM_003518649.5"/>
</dbReference>
<evidence type="ECO:0000313" key="14">
    <source>
        <dbReference type="Proteomes" id="UP000008827"/>
    </source>
</evidence>
<dbReference type="InterPro" id="IPR005123">
    <property type="entry name" value="Oxoglu/Fe-dep_dioxygenase_dom"/>
</dbReference>
<evidence type="ECO:0000313" key="13">
    <source>
        <dbReference type="EnsemblPlants" id="KRH69181"/>
    </source>
</evidence>
<dbReference type="GeneID" id="100809097"/>
<evidence type="ECO:0000313" key="12">
    <source>
        <dbReference type="EMBL" id="KRH69181.1"/>
    </source>
</evidence>
<dbReference type="KEGG" id="gmx:100809097"/>
<accession>I1JBD7</accession>
<dbReference type="eggNOG" id="KOG0143">
    <property type="taxonomic scope" value="Eukaryota"/>
</dbReference>
<evidence type="ECO:0000256" key="5">
    <source>
        <dbReference type="ARBA" id="ARBA00023004"/>
    </source>
</evidence>
<dbReference type="EnsemblPlants" id="KRH69181">
    <property type="protein sequence ID" value="KRH69181"/>
    <property type="gene ID" value="GLYMA_02G010100"/>
</dbReference>
<evidence type="ECO:0000256" key="8">
    <source>
        <dbReference type="ARBA" id="ARBA00061282"/>
    </source>
</evidence>
<dbReference type="GO" id="GO:0045543">
    <property type="term" value="F:gibberellin 2-beta-dioxygenase activity"/>
    <property type="evidence" value="ECO:0000318"/>
    <property type="project" value="GO_Central"/>
</dbReference>
<dbReference type="PRINTS" id="PR00682">
    <property type="entry name" value="IPNSYNTHASE"/>
</dbReference>
<dbReference type="PaxDb" id="3847-GLYMA02G01330.1"/>
<keyword evidence="3" id="KW-0223">Dioxygenase</keyword>
<dbReference type="InterPro" id="IPR027443">
    <property type="entry name" value="IPNS-like_sf"/>
</dbReference>
<dbReference type="EC" id="1.14.11.13" evidence="9"/>